<dbReference type="OrthoDB" id="407008at2759"/>
<dbReference type="Proteomes" id="UP000601435">
    <property type="component" value="Unassembled WGS sequence"/>
</dbReference>
<name>A0A813A599_9DINO</name>
<evidence type="ECO:0000313" key="1">
    <source>
        <dbReference type="EMBL" id="CAE7853956.1"/>
    </source>
</evidence>
<protein>
    <submittedName>
        <fullName evidence="1">Slc47a1 protein</fullName>
    </submittedName>
</protein>
<accession>A0A813A599</accession>
<dbReference type="AlphaFoldDB" id="A0A813A599"/>
<dbReference type="EMBL" id="CAJNJA010054915">
    <property type="protein sequence ID" value="CAE7853956.1"/>
    <property type="molecule type" value="Genomic_DNA"/>
</dbReference>
<proteinExistence type="predicted"/>
<comment type="caution">
    <text evidence="1">The sequence shown here is derived from an EMBL/GenBank/DDBJ whole genome shotgun (WGS) entry which is preliminary data.</text>
</comment>
<keyword evidence="2" id="KW-1185">Reference proteome</keyword>
<evidence type="ECO:0000313" key="2">
    <source>
        <dbReference type="Proteomes" id="UP000601435"/>
    </source>
</evidence>
<reference evidence="1" key="1">
    <citation type="submission" date="2021-02" db="EMBL/GenBank/DDBJ databases">
        <authorList>
            <person name="Dougan E. K."/>
            <person name="Rhodes N."/>
            <person name="Thang M."/>
            <person name="Chan C."/>
        </authorList>
    </citation>
    <scope>NUCLEOTIDE SEQUENCE</scope>
</reference>
<sequence>MDHNLCLLRKRYVENVQKGMAFGGKKNAWQDVEVDESVFDKKLIPLEEAESPTKTMMWEQWVGMVQRGKPESLVLIRLSPQPTKPRSPGPGPIKKCDWKPIADKWLKDKQVLLHTDSARAYKSKTPGVLHASVVHKKRRVWVGGRWVWEPPTYVKIKFIKSRLTLNQNSKVGSTTLISKVRSAQYEYWNRGRDMWERTGELLSWHMSQINDQVMVSNRAFWKGT</sequence>
<organism evidence="1 2">
    <name type="scientific">Symbiodinium necroappetens</name>
    <dbReference type="NCBI Taxonomy" id="1628268"/>
    <lineage>
        <taxon>Eukaryota</taxon>
        <taxon>Sar</taxon>
        <taxon>Alveolata</taxon>
        <taxon>Dinophyceae</taxon>
        <taxon>Suessiales</taxon>
        <taxon>Symbiodiniaceae</taxon>
        <taxon>Symbiodinium</taxon>
    </lineage>
</organism>
<gene>
    <name evidence="1" type="primary">slc47a1</name>
    <name evidence="1" type="ORF">SNEC2469_LOCUS26706</name>
</gene>